<accession>A0A1M3L1Z8</accession>
<evidence type="ECO:0000256" key="1">
    <source>
        <dbReference type="SAM" id="SignalP"/>
    </source>
</evidence>
<name>A0A1M3L1Z8_9BACT</name>
<sequence length="529" mass="52479">MKTMMKVVFLLMLMHCIVCGTCAQTLTASNVRAGEGPLSLMASSAIAQPIRMYTGANGTLLSLEAGSMGDVSIPMRLGIGTGVGAAIMERLRVGSVDSTGIVIDMIGTSASTGLLIDDVGLTGTDHAGIVIAAASNGYGTGLRIGGPAGGTIATLGTGVDITGGTGLRYNALTAGSGTAIEVGFTTPPLRGISVAVAGAGAVGGTFRTNTNGTAVVGLAQSAAYADPPHVAGVAVRGYAATNSNVATEEIIGVLGTVVRGGSGGTNTTSSGIVGRADGQATAHGGLVIGVLGAASTAGNGTTGSIGGFFSTPRYAFNLSLAVKGGDVYLGSTDQDRPPGFPSSFINGLGSGNHTTTRMYDARISGALVMRGTGTGTTRIVAGRTGSLDAIYALPASMPLAGDVLMAGALDGDTARLAWKSGTSFLPVATLAALPQGAIDPIDPGNASVLRLTASPVGSFVSGFAGGYDGRVITLLVQAGSCVIVNDDPAAPAAQRILTGQAGLELIGPAATMLMYDAEMQRWRMLSYIP</sequence>
<evidence type="ECO:0000313" key="2">
    <source>
        <dbReference type="EMBL" id="OJX59233.1"/>
    </source>
</evidence>
<organism evidence="2 3">
    <name type="scientific">Candidatus Kapaibacterium thiocyanatum</name>
    <dbReference type="NCBI Taxonomy" id="1895771"/>
    <lineage>
        <taxon>Bacteria</taxon>
        <taxon>Pseudomonadati</taxon>
        <taxon>Candidatus Kapaibacteriota</taxon>
        <taxon>Candidatus Kapaibacteriia</taxon>
        <taxon>Candidatus Kapaibacteriales</taxon>
        <taxon>Candidatus Kapaibacteriaceae</taxon>
        <taxon>Candidatus Kapaibacterium</taxon>
    </lineage>
</organism>
<dbReference type="STRING" id="1895771.BGO89_02095"/>
<dbReference type="EMBL" id="MKVH01000013">
    <property type="protein sequence ID" value="OJX59233.1"/>
    <property type="molecule type" value="Genomic_DNA"/>
</dbReference>
<reference evidence="2 3" key="1">
    <citation type="submission" date="2016-09" db="EMBL/GenBank/DDBJ databases">
        <title>Genome-resolved meta-omics ties microbial dynamics to process performance in biotechnology for thiocyanate degradation.</title>
        <authorList>
            <person name="Kantor R.S."/>
            <person name="Huddy R.J."/>
            <person name="Iyer R."/>
            <person name="Thomas B.C."/>
            <person name="Brown C.T."/>
            <person name="Anantharaman K."/>
            <person name="Tringe S."/>
            <person name="Hettich R.L."/>
            <person name="Harrison S.T."/>
            <person name="Banfield J.F."/>
        </authorList>
    </citation>
    <scope>NUCLEOTIDE SEQUENCE [LARGE SCALE GENOMIC DNA]</scope>
    <source>
        <strain evidence="2">59-99</strain>
    </source>
</reference>
<protein>
    <recommendedName>
        <fullName evidence="4">Peptidase S74 domain-containing protein</fullName>
    </recommendedName>
</protein>
<dbReference type="AlphaFoldDB" id="A0A1M3L1Z8"/>
<comment type="caution">
    <text evidence="2">The sequence shown here is derived from an EMBL/GenBank/DDBJ whole genome shotgun (WGS) entry which is preliminary data.</text>
</comment>
<gene>
    <name evidence="2" type="ORF">BGO89_02095</name>
</gene>
<evidence type="ECO:0000313" key="3">
    <source>
        <dbReference type="Proteomes" id="UP000184233"/>
    </source>
</evidence>
<evidence type="ECO:0008006" key="4">
    <source>
        <dbReference type="Google" id="ProtNLM"/>
    </source>
</evidence>
<keyword evidence="1" id="KW-0732">Signal</keyword>
<feature type="signal peptide" evidence="1">
    <location>
        <begin position="1"/>
        <end position="23"/>
    </location>
</feature>
<feature type="chain" id="PRO_5013109849" description="Peptidase S74 domain-containing protein" evidence="1">
    <location>
        <begin position="24"/>
        <end position="529"/>
    </location>
</feature>
<proteinExistence type="predicted"/>
<dbReference type="Proteomes" id="UP000184233">
    <property type="component" value="Unassembled WGS sequence"/>
</dbReference>